<evidence type="ECO:0000256" key="1">
    <source>
        <dbReference type="PROSITE-ProRule" id="PRU00339"/>
    </source>
</evidence>
<proteinExistence type="predicted"/>
<dbReference type="EMBL" id="NIPO01000001">
    <property type="protein sequence ID" value="PJR04927.1"/>
    <property type="molecule type" value="Genomic_DNA"/>
</dbReference>
<dbReference type="SMART" id="SM00028">
    <property type="entry name" value="TPR"/>
    <property type="match status" value="6"/>
</dbReference>
<dbReference type="Pfam" id="PF13181">
    <property type="entry name" value="TPR_8"/>
    <property type="match status" value="4"/>
</dbReference>
<dbReference type="InterPro" id="IPR002088">
    <property type="entry name" value="Prenyl_trans_a"/>
</dbReference>
<dbReference type="PROSITE" id="PS50005">
    <property type="entry name" value="TPR"/>
    <property type="match status" value="4"/>
</dbReference>
<keyword evidence="1" id="KW-0802">TPR repeat</keyword>
<evidence type="ECO:0000313" key="2">
    <source>
        <dbReference type="EMBL" id="PJR04927.1"/>
    </source>
</evidence>
<dbReference type="Gene3D" id="1.25.40.10">
    <property type="entry name" value="Tetratricopeptide repeat domain"/>
    <property type="match status" value="2"/>
</dbReference>
<organism evidence="2 3">
    <name type="scientific">Avrilella dinanensis</name>
    <dbReference type="NCBI Taxonomy" id="2008672"/>
    <lineage>
        <taxon>Bacteria</taxon>
        <taxon>Pseudomonadati</taxon>
        <taxon>Bacteroidota</taxon>
        <taxon>Flavobacteriia</taxon>
        <taxon>Flavobacteriales</taxon>
        <taxon>Flavobacteriaceae</taxon>
        <taxon>Avrilella</taxon>
    </lineage>
</organism>
<sequence>MMFSDQEEENFNISLSKFESMLKSNKILFFDSEEFENIVLHYLDDGKINLSKKALKLGLEQHPDSIGLMLVKVELLVFENKFEQGFEIVRRLKKLDPNNEEVYIQEANLYSKKGLHTQAIKSLDTALKHTDNEADVYSLIAMEYLYMDELSSAKHFFAKCLKLDPEDQSSLYNVVHCYDFLQQPQEAVNFLEKFIDDNPYNESAWYHLGRKYAELHDYQKAIQAFDFAYVIDDNFIGALIEIGRVYEEIEQYDKAILVYNEALEIDNESSFIYWKIGRCNELQDRHGEAEINYLTSLKHDILFDKSWLSVIDLYIKIGNLDKAKMYVEEAMELDDDNPYYWKKLRDISIDRNDKIEAYKACEKLANYDNVFMGVIDWLLKADVLVWAKDDLNAAADLLLWTEEKYQSNSEIDYRLAGIYFELGENEKAVYRLQNAMMGDFDEGIDALQRFYPNVWKRADVQQYITNYEKRMND</sequence>
<comment type="caution">
    <text evidence="2">The sequence shown here is derived from an EMBL/GenBank/DDBJ whole genome shotgun (WGS) entry which is preliminary data.</text>
</comment>
<dbReference type="PANTHER" id="PTHR12558">
    <property type="entry name" value="CELL DIVISION CYCLE 16,23,27"/>
    <property type="match status" value="1"/>
</dbReference>
<dbReference type="GO" id="GO:0008318">
    <property type="term" value="F:protein prenyltransferase activity"/>
    <property type="evidence" value="ECO:0007669"/>
    <property type="project" value="InterPro"/>
</dbReference>
<dbReference type="InterPro" id="IPR011990">
    <property type="entry name" value="TPR-like_helical_dom_sf"/>
</dbReference>
<dbReference type="AlphaFoldDB" id="A0A2M9R7T0"/>
<reference evidence="2 3" key="1">
    <citation type="submission" date="2017-06" db="EMBL/GenBank/DDBJ databases">
        <title>Description of Avrilella dinanensis gen. nov. sp. nov.</title>
        <authorList>
            <person name="Leyer C."/>
            <person name="Sassi M."/>
            <person name="Minet J."/>
            <person name="Kayal S."/>
            <person name="Cattoir V."/>
        </authorList>
    </citation>
    <scope>NUCLEOTIDE SEQUENCE [LARGE SCALE GENOMIC DNA]</scope>
    <source>
        <strain evidence="2 3">UR159</strain>
    </source>
</reference>
<protein>
    <recommendedName>
        <fullName evidence="4">Tetratricopeptide SHNi-TPR domain-containing protein</fullName>
    </recommendedName>
</protein>
<dbReference type="PANTHER" id="PTHR12558:SF13">
    <property type="entry name" value="CELL DIVISION CYCLE PROTEIN 27 HOMOLOG"/>
    <property type="match status" value="1"/>
</dbReference>
<feature type="repeat" description="TPR" evidence="1">
    <location>
        <begin position="134"/>
        <end position="167"/>
    </location>
</feature>
<feature type="repeat" description="TPR" evidence="1">
    <location>
        <begin position="202"/>
        <end position="235"/>
    </location>
</feature>
<dbReference type="PROSITE" id="PS51147">
    <property type="entry name" value="PFTA"/>
    <property type="match status" value="1"/>
</dbReference>
<evidence type="ECO:0008006" key="4">
    <source>
        <dbReference type="Google" id="ProtNLM"/>
    </source>
</evidence>
<dbReference type="InterPro" id="IPR019734">
    <property type="entry name" value="TPR_rpt"/>
</dbReference>
<dbReference type="SUPFAM" id="SSF48452">
    <property type="entry name" value="TPR-like"/>
    <property type="match status" value="1"/>
</dbReference>
<accession>A0A2M9R7T0</accession>
<dbReference type="Proteomes" id="UP000231960">
    <property type="component" value="Unassembled WGS sequence"/>
</dbReference>
<evidence type="ECO:0000313" key="3">
    <source>
        <dbReference type="Proteomes" id="UP000231960"/>
    </source>
</evidence>
<dbReference type="Pfam" id="PF13432">
    <property type="entry name" value="TPR_16"/>
    <property type="match status" value="1"/>
</dbReference>
<gene>
    <name evidence="2" type="ORF">CDL10_10525</name>
</gene>
<feature type="repeat" description="TPR" evidence="1">
    <location>
        <begin position="304"/>
        <end position="337"/>
    </location>
</feature>
<dbReference type="OrthoDB" id="9803982at2"/>
<feature type="repeat" description="TPR" evidence="1">
    <location>
        <begin position="236"/>
        <end position="269"/>
    </location>
</feature>
<dbReference type="RefSeq" id="WP_100678486.1">
    <property type="nucleotide sequence ID" value="NZ_NIPO01000001.1"/>
</dbReference>
<keyword evidence="3" id="KW-1185">Reference proteome</keyword>
<name>A0A2M9R7T0_9FLAO</name>